<evidence type="ECO:0000313" key="3">
    <source>
        <dbReference type="EMBL" id="EEF34223.1"/>
    </source>
</evidence>
<feature type="domain" description="Terpene synthase metal-binding" evidence="2">
    <location>
        <begin position="1"/>
        <end position="123"/>
    </location>
</feature>
<organism evidence="3 4">
    <name type="scientific">Ricinus communis</name>
    <name type="common">Castor bean</name>
    <dbReference type="NCBI Taxonomy" id="3988"/>
    <lineage>
        <taxon>Eukaryota</taxon>
        <taxon>Viridiplantae</taxon>
        <taxon>Streptophyta</taxon>
        <taxon>Embryophyta</taxon>
        <taxon>Tracheophyta</taxon>
        <taxon>Spermatophyta</taxon>
        <taxon>Magnoliopsida</taxon>
        <taxon>eudicotyledons</taxon>
        <taxon>Gunneridae</taxon>
        <taxon>Pentapetalae</taxon>
        <taxon>rosids</taxon>
        <taxon>fabids</taxon>
        <taxon>Malpighiales</taxon>
        <taxon>Euphorbiaceae</taxon>
        <taxon>Acalyphoideae</taxon>
        <taxon>Acalypheae</taxon>
        <taxon>Ricinus</taxon>
    </lineage>
</organism>
<dbReference type="InterPro" id="IPR050148">
    <property type="entry name" value="Terpene_synthase-like"/>
</dbReference>
<dbReference type="GO" id="GO:0016114">
    <property type="term" value="P:terpenoid biosynthetic process"/>
    <property type="evidence" value="ECO:0007669"/>
    <property type="project" value="InterPro"/>
</dbReference>
<dbReference type="Gene3D" id="1.10.600.10">
    <property type="entry name" value="Farnesyl Diphosphate Synthase"/>
    <property type="match status" value="1"/>
</dbReference>
<dbReference type="InterPro" id="IPR008949">
    <property type="entry name" value="Isoprenoid_synthase_dom_sf"/>
</dbReference>
<protein>
    <submittedName>
        <fullName evidence="3">D-cadinene synthase, putative</fullName>
        <ecNumber evidence="3">4.2.3.13</ecNumber>
    </submittedName>
</protein>
<accession>B9SQA3</accession>
<proteinExistence type="predicted"/>
<evidence type="ECO:0000259" key="2">
    <source>
        <dbReference type="Pfam" id="PF03936"/>
    </source>
</evidence>
<evidence type="ECO:0000256" key="1">
    <source>
        <dbReference type="ARBA" id="ARBA00022723"/>
    </source>
</evidence>
<dbReference type="Proteomes" id="UP000008311">
    <property type="component" value="Unassembled WGS sequence"/>
</dbReference>
<dbReference type="InParanoid" id="B9SQA3"/>
<dbReference type="EMBL" id="EQ974080">
    <property type="protein sequence ID" value="EEF34223.1"/>
    <property type="molecule type" value="Genomic_DNA"/>
</dbReference>
<dbReference type="GO" id="GO:0000287">
    <property type="term" value="F:magnesium ion binding"/>
    <property type="evidence" value="ECO:0007669"/>
    <property type="project" value="InterPro"/>
</dbReference>
<name>B9SQA3_RICCO</name>
<keyword evidence="3" id="KW-0456">Lyase</keyword>
<keyword evidence="1" id="KW-0479">Metal-binding</keyword>
<dbReference type="GO" id="GO:0047461">
    <property type="term" value="F:(+)-delta-cadinene synthase activity"/>
    <property type="evidence" value="ECO:0007669"/>
    <property type="project" value="UniProtKB-EC"/>
</dbReference>
<dbReference type="PANTHER" id="PTHR31225:SF236">
    <property type="entry name" value="TERPENE SYNTHASE 2-RELATED"/>
    <property type="match status" value="1"/>
</dbReference>
<gene>
    <name evidence="3" type="ORF">RCOM_0239270</name>
</gene>
<dbReference type="AlphaFoldDB" id="B9SQA3"/>
<evidence type="ECO:0000313" key="4">
    <source>
        <dbReference type="Proteomes" id="UP000008311"/>
    </source>
</evidence>
<keyword evidence="4" id="KW-1185">Reference proteome</keyword>
<dbReference type="STRING" id="3988.B9SQA3"/>
<dbReference type="PANTHER" id="PTHR31225">
    <property type="entry name" value="OS04G0344100 PROTEIN-RELATED"/>
    <property type="match status" value="1"/>
</dbReference>
<reference evidence="4" key="1">
    <citation type="journal article" date="2010" name="Nat. Biotechnol.">
        <title>Draft genome sequence of the oilseed species Ricinus communis.</title>
        <authorList>
            <person name="Chan A.P."/>
            <person name="Crabtree J."/>
            <person name="Zhao Q."/>
            <person name="Lorenzi H."/>
            <person name="Orvis J."/>
            <person name="Puiu D."/>
            <person name="Melake-Berhan A."/>
            <person name="Jones K.M."/>
            <person name="Redman J."/>
            <person name="Chen G."/>
            <person name="Cahoon E.B."/>
            <person name="Gedil M."/>
            <person name="Stanke M."/>
            <person name="Haas B.J."/>
            <person name="Wortman J.R."/>
            <person name="Fraser-Liggett C.M."/>
            <person name="Ravel J."/>
            <person name="Rabinowicz P.D."/>
        </authorList>
    </citation>
    <scope>NUCLEOTIDE SEQUENCE [LARGE SCALE GENOMIC DNA]</scope>
    <source>
        <strain evidence="4">cv. Hale</strain>
    </source>
</reference>
<dbReference type="InterPro" id="IPR005630">
    <property type="entry name" value="Terpene_synthase_metal-bd"/>
</dbReference>
<dbReference type="SUPFAM" id="SSF48576">
    <property type="entry name" value="Terpenoid synthases"/>
    <property type="match status" value="1"/>
</dbReference>
<dbReference type="EC" id="4.2.3.13" evidence="3"/>
<dbReference type="Pfam" id="PF03936">
    <property type="entry name" value="Terpene_synth_C"/>
    <property type="match status" value="1"/>
</dbReference>
<sequence length="178" mass="20102">MKKLVQAYLVEANWMNKNYVPTMDEYMSIALVSCGYPLLTITSFVGMGDIATKEVFEWASNDPKIVRAASIICRLMDDIVSHEFEQKRGHVASSVECYMKQNGVSEEAIRNEFNKQIVDAWKDINEEHLQPNNVPMPFLTGVANFARVIDYLYKDGDEYTHVGELMKGSVAALLIDPA</sequence>
<dbReference type="eggNOG" id="ENOG502QUCN">
    <property type="taxonomic scope" value="Eukaryota"/>
</dbReference>